<feature type="signal peptide" evidence="1">
    <location>
        <begin position="1"/>
        <end position="19"/>
    </location>
</feature>
<sequence length="96" mass="9844">MNTARLAIAAFAVSLSLNAAEASDPENTSSIAQSETVEIALGASIGNPNKKSGLEDSTASVVLPKVSVTAAPTRTLKSLPPLEPLPKWDPRVCVGC</sequence>
<keyword evidence="3" id="KW-1185">Reference proteome</keyword>
<keyword evidence="1" id="KW-0732">Signal</keyword>
<protein>
    <submittedName>
        <fullName evidence="2">Uncharacterized protein</fullName>
    </submittedName>
</protein>
<evidence type="ECO:0000313" key="3">
    <source>
        <dbReference type="Proteomes" id="UP001144323"/>
    </source>
</evidence>
<accession>A0A9W6LUT5</accession>
<comment type="caution">
    <text evidence="2">The sequence shown here is derived from an EMBL/GenBank/DDBJ whole genome shotgun (WGS) entry which is preliminary data.</text>
</comment>
<dbReference type="Proteomes" id="UP001144323">
    <property type="component" value="Unassembled WGS sequence"/>
</dbReference>
<evidence type="ECO:0000256" key="1">
    <source>
        <dbReference type="SAM" id="SignalP"/>
    </source>
</evidence>
<organism evidence="2 3">
    <name type="scientific">Methylocystis echinoides</name>
    <dbReference type="NCBI Taxonomy" id="29468"/>
    <lineage>
        <taxon>Bacteria</taxon>
        <taxon>Pseudomonadati</taxon>
        <taxon>Pseudomonadota</taxon>
        <taxon>Alphaproteobacteria</taxon>
        <taxon>Hyphomicrobiales</taxon>
        <taxon>Methylocystaceae</taxon>
        <taxon>Methylocystis</taxon>
    </lineage>
</organism>
<name>A0A9W6LUT5_9HYPH</name>
<reference evidence="2" key="1">
    <citation type="journal article" date="2023" name="Int. J. Syst. Evol. Microbiol.">
        <title>Methylocystis iwaonis sp. nov., a type II methane-oxidizing bacterium from surface soil of a rice paddy field in Japan, and emended description of the genus Methylocystis (ex Whittenbury et al. 1970) Bowman et al. 1993.</title>
        <authorList>
            <person name="Kaise H."/>
            <person name="Sawadogo J.B."/>
            <person name="Alam M.S."/>
            <person name="Ueno C."/>
            <person name="Dianou D."/>
            <person name="Shinjo R."/>
            <person name="Asakawa S."/>
        </authorList>
    </citation>
    <scope>NUCLEOTIDE SEQUENCE</scope>
    <source>
        <strain evidence="2">LMG27198</strain>
    </source>
</reference>
<dbReference type="RefSeq" id="WP_281807322.1">
    <property type="nucleotide sequence ID" value="NZ_BSEC01000008.1"/>
</dbReference>
<dbReference type="EMBL" id="BSEC01000008">
    <property type="protein sequence ID" value="GLI96155.1"/>
    <property type="molecule type" value="Genomic_DNA"/>
</dbReference>
<proteinExistence type="predicted"/>
<feature type="chain" id="PRO_5040955816" evidence="1">
    <location>
        <begin position="20"/>
        <end position="96"/>
    </location>
</feature>
<gene>
    <name evidence="2" type="ORF">LMG27198_51480</name>
</gene>
<dbReference type="AlphaFoldDB" id="A0A9W6LUT5"/>
<evidence type="ECO:0000313" key="2">
    <source>
        <dbReference type="EMBL" id="GLI96155.1"/>
    </source>
</evidence>